<accession>A0AAW1L9K0</accession>
<feature type="compositionally biased region" description="Acidic residues" evidence="2">
    <location>
        <begin position="193"/>
        <end position="207"/>
    </location>
</feature>
<evidence type="ECO:0000313" key="4">
    <source>
        <dbReference type="Proteomes" id="UP001458880"/>
    </source>
</evidence>
<organism evidence="3 4">
    <name type="scientific">Popillia japonica</name>
    <name type="common">Japanese beetle</name>
    <dbReference type="NCBI Taxonomy" id="7064"/>
    <lineage>
        <taxon>Eukaryota</taxon>
        <taxon>Metazoa</taxon>
        <taxon>Ecdysozoa</taxon>
        <taxon>Arthropoda</taxon>
        <taxon>Hexapoda</taxon>
        <taxon>Insecta</taxon>
        <taxon>Pterygota</taxon>
        <taxon>Neoptera</taxon>
        <taxon>Endopterygota</taxon>
        <taxon>Coleoptera</taxon>
        <taxon>Polyphaga</taxon>
        <taxon>Scarabaeiformia</taxon>
        <taxon>Scarabaeidae</taxon>
        <taxon>Rutelinae</taxon>
        <taxon>Popillia</taxon>
    </lineage>
</organism>
<evidence type="ECO:0000256" key="2">
    <source>
        <dbReference type="SAM" id="MobiDB-lite"/>
    </source>
</evidence>
<dbReference type="EMBL" id="JASPKY010000148">
    <property type="protein sequence ID" value="KAK9730344.1"/>
    <property type="molecule type" value="Genomic_DNA"/>
</dbReference>
<keyword evidence="1" id="KW-0175">Coiled coil</keyword>
<name>A0AAW1L9K0_POPJA</name>
<feature type="region of interest" description="Disordered" evidence="2">
    <location>
        <begin position="181"/>
        <end position="214"/>
    </location>
</feature>
<dbReference type="Proteomes" id="UP001458880">
    <property type="component" value="Unassembled WGS sequence"/>
</dbReference>
<keyword evidence="4" id="KW-1185">Reference proteome</keyword>
<proteinExistence type="predicted"/>
<feature type="coiled-coil region" evidence="1">
    <location>
        <begin position="144"/>
        <end position="171"/>
    </location>
</feature>
<evidence type="ECO:0000256" key="1">
    <source>
        <dbReference type="SAM" id="Coils"/>
    </source>
</evidence>
<dbReference type="AlphaFoldDB" id="A0AAW1L9K0"/>
<evidence type="ECO:0000313" key="3">
    <source>
        <dbReference type="EMBL" id="KAK9730344.1"/>
    </source>
</evidence>
<gene>
    <name evidence="3" type="ORF">QE152_g15245</name>
</gene>
<comment type="caution">
    <text evidence="3">The sequence shown here is derived from an EMBL/GenBank/DDBJ whole genome shotgun (WGS) entry which is preliminary data.</text>
</comment>
<reference evidence="3 4" key="1">
    <citation type="journal article" date="2024" name="BMC Genomics">
        <title>De novo assembly and annotation of Popillia japonica's genome with initial clues to its potential as an invasive pest.</title>
        <authorList>
            <person name="Cucini C."/>
            <person name="Boschi S."/>
            <person name="Funari R."/>
            <person name="Cardaioli E."/>
            <person name="Iannotti N."/>
            <person name="Marturano G."/>
            <person name="Paoli F."/>
            <person name="Bruttini M."/>
            <person name="Carapelli A."/>
            <person name="Frati F."/>
            <person name="Nardi F."/>
        </authorList>
    </citation>
    <scope>NUCLEOTIDE SEQUENCE [LARGE SCALE GENOMIC DNA]</scope>
    <source>
        <strain evidence="3">DMR45628</strain>
    </source>
</reference>
<protein>
    <submittedName>
        <fullName evidence="3">Uncharacterized protein</fullName>
    </submittedName>
</protein>
<sequence length="214" mass="24353">MTLQIYQLQPLTKLLTEKNIISRFLKTGCYLFNKNIFSSEDFVAAEVTEVSNVSQQDNANEVCPNDFSLPNCEKPSTSSANVRPQANSCPPVLTTEKQSSKIVIISDVKLTPERVRPYPKAVRVSAKKGRKKKISTILTATPEKNRLQNEIREKENKQKLAEERKARYIEKKKAKSHIRKVFDEETSGSEIENYCEESDDSLMEIETGDSKDFD</sequence>